<keyword evidence="4" id="KW-0216">Detoxification</keyword>
<dbReference type="EMBL" id="LFIW01000229">
    <property type="protein sequence ID" value="KZL87425.1"/>
    <property type="molecule type" value="Genomic_DNA"/>
</dbReference>
<evidence type="ECO:0000259" key="14">
    <source>
        <dbReference type="SMART" id="SM01119"/>
    </source>
</evidence>
<dbReference type="GO" id="GO:0009636">
    <property type="term" value="P:response to toxic substance"/>
    <property type="evidence" value="ECO:0007669"/>
    <property type="project" value="UniProtKB-KW"/>
</dbReference>
<evidence type="ECO:0000256" key="8">
    <source>
        <dbReference type="ARBA" id="ARBA00023239"/>
    </source>
</evidence>
<proteinExistence type="inferred from homology"/>
<keyword evidence="8" id="KW-0456">Lyase</keyword>
<comment type="catalytic activity">
    <reaction evidence="9">
        <text>D-serine = pyruvate + NH4(+)</text>
        <dbReference type="Rhea" id="RHEA:13977"/>
        <dbReference type="ChEBI" id="CHEBI:15361"/>
        <dbReference type="ChEBI" id="CHEBI:28938"/>
        <dbReference type="ChEBI" id="CHEBI:35247"/>
        <dbReference type="EC" id="4.3.1.18"/>
    </reaction>
    <physiologicalReaction direction="left-to-right" evidence="9">
        <dbReference type="Rhea" id="RHEA:13978"/>
    </physiologicalReaction>
</comment>
<dbReference type="InterPro" id="IPR001608">
    <property type="entry name" value="Ala_racemase_N"/>
</dbReference>
<dbReference type="GO" id="GO:0046872">
    <property type="term" value="F:metal ion binding"/>
    <property type="evidence" value="ECO:0007669"/>
    <property type="project" value="UniProtKB-KW"/>
</dbReference>
<dbReference type="Pfam" id="PF14031">
    <property type="entry name" value="D-ser_dehydrat"/>
    <property type="match status" value="1"/>
</dbReference>
<evidence type="ECO:0000256" key="1">
    <source>
        <dbReference type="ARBA" id="ARBA00001933"/>
    </source>
</evidence>
<evidence type="ECO:0000313" key="16">
    <source>
        <dbReference type="Proteomes" id="UP000076584"/>
    </source>
</evidence>
<gene>
    <name evidence="15" type="ORF">CI238_03939</name>
</gene>
<dbReference type="AlphaFoldDB" id="A0A162PPT8"/>
<dbReference type="FunFam" id="3.20.20.10:FF:000016">
    <property type="entry name" value="D-serine dehydratase"/>
    <property type="match status" value="1"/>
</dbReference>
<evidence type="ECO:0000256" key="12">
    <source>
        <dbReference type="ARBA" id="ARBA00069616"/>
    </source>
</evidence>
<dbReference type="Gene3D" id="3.20.20.10">
    <property type="entry name" value="Alanine racemase"/>
    <property type="match status" value="1"/>
</dbReference>
<accession>A0A162PPT8</accession>
<keyword evidence="5" id="KW-0479">Metal-binding</keyword>
<comment type="caution">
    <text evidence="15">The sequence shown here is derived from an EMBL/GenBank/DDBJ whole genome shotgun (WGS) entry which is preliminary data.</text>
</comment>
<evidence type="ECO:0000256" key="3">
    <source>
        <dbReference type="ARBA" id="ARBA00005323"/>
    </source>
</evidence>
<evidence type="ECO:0000313" key="15">
    <source>
        <dbReference type="EMBL" id="KZL87425.1"/>
    </source>
</evidence>
<dbReference type="PANTHER" id="PTHR28004">
    <property type="entry name" value="ZGC:162816-RELATED"/>
    <property type="match status" value="1"/>
</dbReference>
<keyword evidence="6" id="KW-0862">Zinc</keyword>
<evidence type="ECO:0000256" key="4">
    <source>
        <dbReference type="ARBA" id="ARBA00022575"/>
    </source>
</evidence>
<dbReference type="InterPro" id="IPR051466">
    <property type="entry name" value="D-amino_acid_metab_enzyme"/>
</dbReference>
<dbReference type="EC" id="4.3.1.18" evidence="11"/>
<comment type="cofactor">
    <cofactor evidence="2">
        <name>Zn(2+)</name>
        <dbReference type="ChEBI" id="CHEBI:29105"/>
    </cofactor>
</comment>
<keyword evidence="7" id="KW-0663">Pyridoxal phosphate</keyword>
<evidence type="ECO:0000256" key="6">
    <source>
        <dbReference type="ARBA" id="ARBA00022833"/>
    </source>
</evidence>
<evidence type="ECO:0000256" key="10">
    <source>
        <dbReference type="ARBA" id="ARBA00055764"/>
    </source>
</evidence>
<comment type="function">
    <text evidence="10">Catalyzes the conversion of D-serine to pyruvate and ammonia. May play a role in D-serine detoxification.</text>
</comment>
<name>A0A162PPT8_COLIC</name>
<dbReference type="OrthoDB" id="20198at2759"/>
<dbReference type="SUPFAM" id="SSF51419">
    <property type="entry name" value="PLP-binding barrel"/>
    <property type="match status" value="1"/>
</dbReference>
<dbReference type="Gene3D" id="2.40.37.20">
    <property type="entry name" value="D-serine dehydratase-like domain"/>
    <property type="match status" value="1"/>
</dbReference>
<feature type="domain" description="D-serine dehydratase-like" evidence="14">
    <location>
        <begin position="327"/>
        <end position="441"/>
    </location>
</feature>
<organism evidence="15 16">
    <name type="scientific">Colletotrichum incanum</name>
    <name type="common">Soybean anthracnose fungus</name>
    <dbReference type="NCBI Taxonomy" id="1573173"/>
    <lineage>
        <taxon>Eukaryota</taxon>
        <taxon>Fungi</taxon>
        <taxon>Dikarya</taxon>
        <taxon>Ascomycota</taxon>
        <taxon>Pezizomycotina</taxon>
        <taxon>Sordariomycetes</taxon>
        <taxon>Hypocreomycetidae</taxon>
        <taxon>Glomerellales</taxon>
        <taxon>Glomerellaceae</taxon>
        <taxon>Colletotrichum</taxon>
        <taxon>Colletotrichum spaethianum species complex</taxon>
    </lineage>
</organism>
<dbReference type="InterPro" id="IPR042208">
    <property type="entry name" value="D-ser_dehydrat-like_sf"/>
</dbReference>
<dbReference type="InterPro" id="IPR029066">
    <property type="entry name" value="PLP-binding_barrel"/>
</dbReference>
<keyword evidence="16" id="KW-1185">Reference proteome</keyword>
<evidence type="ECO:0000256" key="2">
    <source>
        <dbReference type="ARBA" id="ARBA00001947"/>
    </source>
</evidence>
<dbReference type="GO" id="GO:0036088">
    <property type="term" value="P:D-serine catabolic process"/>
    <property type="evidence" value="ECO:0007669"/>
    <property type="project" value="TreeGrafter"/>
</dbReference>
<reference evidence="15 16" key="1">
    <citation type="submission" date="2015-06" db="EMBL/GenBank/DDBJ databases">
        <title>Survival trade-offs in plant roots during colonization by closely related pathogenic and mutualistic fungi.</title>
        <authorList>
            <person name="Hacquard S."/>
            <person name="Kracher B."/>
            <person name="Hiruma K."/>
            <person name="Weinman A."/>
            <person name="Muench P."/>
            <person name="Garrido Oter R."/>
            <person name="Ver Loren van Themaat E."/>
            <person name="Dallerey J.-F."/>
            <person name="Damm U."/>
            <person name="Henrissat B."/>
            <person name="Lespinet O."/>
            <person name="Thon M."/>
            <person name="Kemen E."/>
            <person name="McHardy A.C."/>
            <person name="Schulze-Lefert P."/>
            <person name="O'Connell R.J."/>
        </authorList>
    </citation>
    <scope>NUCLEOTIDE SEQUENCE [LARGE SCALE GENOMIC DNA]</scope>
    <source>
        <strain evidence="15 16">MAFF 238704</strain>
    </source>
</reference>
<evidence type="ECO:0000256" key="5">
    <source>
        <dbReference type="ARBA" id="ARBA00022723"/>
    </source>
</evidence>
<dbReference type="Proteomes" id="UP000076584">
    <property type="component" value="Unassembled WGS sequence"/>
</dbReference>
<dbReference type="Pfam" id="PF01168">
    <property type="entry name" value="Ala_racemase_N"/>
    <property type="match status" value="1"/>
</dbReference>
<comment type="similarity">
    <text evidence="3">Belongs to the DSD1 family.</text>
</comment>
<dbReference type="SMART" id="SM01119">
    <property type="entry name" value="D-ser_dehydrat"/>
    <property type="match status" value="1"/>
</dbReference>
<dbReference type="STRING" id="1573173.A0A162PPT8"/>
<protein>
    <recommendedName>
        <fullName evidence="12">D-serine dehydratase</fullName>
        <ecNumber evidence="11">4.3.1.18</ecNumber>
    </recommendedName>
    <alternativeName>
        <fullName evidence="13">D-serine deaminase</fullName>
    </alternativeName>
</protein>
<dbReference type="PANTHER" id="PTHR28004:SF2">
    <property type="entry name" value="D-SERINE DEHYDRATASE"/>
    <property type="match status" value="1"/>
</dbReference>
<sequence>MSVPQRLAPPAEALKEFYVGKDVRSVPKPAVVLDVAKIRRHCQSMLDAVDALGVKFRAHVKTHKTKEVARLQVGEKCKHVNFVVSTVAEIEHLLSTFQEYTQAGRYVNVLYGVPLLGSQVDRLAGLNKQLGREGLTVMVDHPSQLESVNRLRELTGFPVGVFLKVDTGYHRAGLPAAALNKGGLLEQLIQLDADNRATLVGVYSHSSLSYKDTTADQAMHNLADEIEGCLEACHANAGLLLSKGSREITISVGATPQVTAIENLTAGEAGGPGEQRLRAAITKVKGESQDRLRSNLEFHAGVYSFLDMQQMSTCSRTNLGSYEDEVAITVQAEVCSVYNDGERKNPEALVAVGTLGLGREPCPAYSGWGVTGHQPFPGSEKGRRLIVERISQEHSILSWDSGSEKEVDLPTIPLEVGQTISIYPNHACVTGALYGWYLVVDSSRSNKTEIVDVWVRGSGW</sequence>
<evidence type="ECO:0000256" key="13">
    <source>
        <dbReference type="ARBA" id="ARBA00075219"/>
    </source>
</evidence>
<dbReference type="GO" id="GO:0008721">
    <property type="term" value="F:D-serine ammonia-lyase activity"/>
    <property type="evidence" value="ECO:0007669"/>
    <property type="project" value="UniProtKB-EC"/>
</dbReference>
<dbReference type="InterPro" id="IPR026956">
    <property type="entry name" value="D-ser_dehydrat-like_dom"/>
</dbReference>
<comment type="cofactor">
    <cofactor evidence="1">
        <name>pyridoxal 5'-phosphate</name>
        <dbReference type="ChEBI" id="CHEBI:597326"/>
    </cofactor>
</comment>
<evidence type="ECO:0000256" key="9">
    <source>
        <dbReference type="ARBA" id="ARBA00051198"/>
    </source>
</evidence>
<evidence type="ECO:0000256" key="11">
    <source>
        <dbReference type="ARBA" id="ARBA00066349"/>
    </source>
</evidence>
<evidence type="ECO:0000256" key="7">
    <source>
        <dbReference type="ARBA" id="ARBA00022898"/>
    </source>
</evidence>